<name>A0ABV6HIN2_9SPHI</name>
<gene>
    <name evidence="9" type="ORF">ACFFI0_05610</name>
</gene>
<feature type="transmembrane region" description="Helical" evidence="6">
    <location>
        <begin position="106"/>
        <end position="129"/>
    </location>
</feature>
<feature type="domain" description="GYF" evidence="8">
    <location>
        <begin position="4"/>
        <end position="49"/>
    </location>
</feature>
<keyword evidence="3 6" id="KW-0812">Transmembrane</keyword>
<feature type="transmembrane region" description="Helical" evidence="6">
    <location>
        <begin position="161"/>
        <end position="179"/>
    </location>
</feature>
<dbReference type="EMBL" id="JBHLWO010000001">
    <property type="protein sequence ID" value="MFC0317773.1"/>
    <property type="molecule type" value="Genomic_DNA"/>
</dbReference>
<organism evidence="9 10">
    <name type="scientific">Olivibacter oleidegradans</name>
    <dbReference type="NCBI Taxonomy" id="760123"/>
    <lineage>
        <taxon>Bacteria</taxon>
        <taxon>Pseudomonadati</taxon>
        <taxon>Bacteroidota</taxon>
        <taxon>Sphingobacteriia</taxon>
        <taxon>Sphingobacteriales</taxon>
        <taxon>Sphingobacteriaceae</taxon>
        <taxon>Olivibacter</taxon>
    </lineage>
</organism>
<dbReference type="Proteomes" id="UP001589774">
    <property type="component" value="Unassembled WGS sequence"/>
</dbReference>
<dbReference type="Pfam" id="PF06271">
    <property type="entry name" value="RDD"/>
    <property type="match status" value="1"/>
</dbReference>
<evidence type="ECO:0000259" key="8">
    <source>
        <dbReference type="Pfam" id="PF14237"/>
    </source>
</evidence>
<evidence type="ECO:0000256" key="4">
    <source>
        <dbReference type="ARBA" id="ARBA00022989"/>
    </source>
</evidence>
<evidence type="ECO:0000313" key="9">
    <source>
        <dbReference type="EMBL" id="MFC0317773.1"/>
    </source>
</evidence>
<evidence type="ECO:0000256" key="3">
    <source>
        <dbReference type="ARBA" id="ARBA00022692"/>
    </source>
</evidence>
<reference evidence="9 10" key="1">
    <citation type="submission" date="2024-09" db="EMBL/GenBank/DDBJ databases">
        <authorList>
            <person name="Sun Q."/>
            <person name="Mori K."/>
        </authorList>
    </citation>
    <scope>NUCLEOTIDE SEQUENCE [LARGE SCALE GENOMIC DNA]</scope>
    <source>
        <strain evidence="9 10">CCM 7765</strain>
    </source>
</reference>
<dbReference type="InterPro" id="IPR025640">
    <property type="entry name" value="GYF_2"/>
</dbReference>
<keyword evidence="5 6" id="KW-0472">Membrane</keyword>
<dbReference type="RefSeq" id="WP_289554085.1">
    <property type="nucleotide sequence ID" value="NZ_JBHLWO010000001.1"/>
</dbReference>
<protein>
    <submittedName>
        <fullName evidence="9">RDD family protein</fullName>
    </submittedName>
</protein>
<dbReference type="PANTHER" id="PTHR36115">
    <property type="entry name" value="PROLINE-RICH ANTIGEN HOMOLOG-RELATED"/>
    <property type="match status" value="1"/>
</dbReference>
<evidence type="ECO:0000256" key="2">
    <source>
        <dbReference type="ARBA" id="ARBA00022475"/>
    </source>
</evidence>
<evidence type="ECO:0000256" key="5">
    <source>
        <dbReference type="ARBA" id="ARBA00023136"/>
    </source>
</evidence>
<keyword evidence="2" id="KW-1003">Cell membrane</keyword>
<evidence type="ECO:0000256" key="6">
    <source>
        <dbReference type="SAM" id="Phobius"/>
    </source>
</evidence>
<dbReference type="InterPro" id="IPR051791">
    <property type="entry name" value="Pra-immunoreactive"/>
</dbReference>
<evidence type="ECO:0000259" key="7">
    <source>
        <dbReference type="Pfam" id="PF06271"/>
    </source>
</evidence>
<feature type="domain" description="RDD" evidence="7">
    <location>
        <begin position="65"/>
        <end position="191"/>
    </location>
</feature>
<keyword evidence="10" id="KW-1185">Reference proteome</keyword>
<sequence>MTSYYIVKNGKPFGPLSLSELRTMGLVGTDFIKEDGWDDYKELREIPDLSAKLGIAYERALPQYYATLDVRLLAAAIDYFFAFLIYCCFALAIVIKAEHKQEQWTYLLFGLLTVPLFKFIICVIGEGSAKNASPGKLLLQIKVTDTKGNPIGFGRALWRNMAKITGLLTLGVSYLIGFMDRKQQCVHDKLARTLVIKGRLI</sequence>
<evidence type="ECO:0000313" key="10">
    <source>
        <dbReference type="Proteomes" id="UP001589774"/>
    </source>
</evidence>
<comment type="subcellular location">
    <subcellularLocation>
        <location evidence="1">Cell membrane</location>
        <topology evidence="1">Multi-pass membrane protein</topology>
    </subcellularLocation>
</comment>
<feature type="transmembrane region" description="Helical" evidence="6">
    <location>
        <begin position="72"/>
        <end position="94"/>
    </location>
</feature>
<evidence type="ECO:0000256" key="1">
    <source>
        <dbReference type="ARBA" id="ARBA00004651"/>
    </source>
</evidence>
<dbReference type="Pfam" id="PF14237">
    <property type="entry name" value="GYF_2"/>
    <property type="match status" value="1"/>
</dbReference>
<proteinExistence type="predicted"/>
<accession>A0ABV6HIN2</accession>
<keyword evidence="4 6" id="KW-1133">Transmembrane helix</keyword>
<dbReference type="InterPro" id="IPR010432">
    <property type="entry name" value="RDD"/>
</dbReference>
<comment type="caution">
    <text evidence="9">The sequence shown here is derived from an EMBL/GenBank/DDBJ whole genome shotgun (WGS) entry which is preliminary data.</text>
</comment>